<feature type="region of interest" description="Disordered" evidence="1">
    <location>
        <begin position="222"/>
        <end position="255"/>
    </location>
</feature>
<feature type="compositionally biased region" description="Basic and acidic residues" evidence="1">
    <location>
        <begin position="238"/>
        <end position="249"/>
    </location>
</feature>
<reference evidence="3" key="1">
    <citation type="submission" date="2017-10" db="EMBL/GenBank/DDBJ databases">
        <title>Rapid genome shrinkage in a self-fertile nematode reveals novel sperm competition proteins.</title>
        <authorList>
            <person name="Yin D."/>
            <person name="Schwarz E.M."/>
            <person name="Thomas C.G."/>
            <person name="Felde R.L."/>
            <person name="Korf I.F."/>
            <person name="Cutter A.D."/>
            <person name="Schartner C.M."/>
            <person name="Ralston E.J."/>
            <person name="Meyer B.J."/>
            <person name="Haag E.S."/>
        </authorList>
    </citation>
    <scope>NUCLEOTIDE SEQUENCE [LARGE SCALE GENOMIC DNA]</scope>
    <source>
        <strain evidence="3">JU1422</strain>
    </source>
</reference>
<dbReference type="EMBL" id="PDUG01000006">
    <property type="protein sequence ID" value="PIC20101.1"/>
    <property type="molecule type" value="Genomic_DNA"/>
</dbReference>
<gene>
    <name evidence="2" type="primary">Cnig_chr_X.g25411</name>
    <name evidence="2" type="ORF">B9Z55_025411</name>
</gene>
<feature type="region of interest" description="Disordered" evidence="1">
    <location>
        <begin position="1"/>
        <end position="23"/>
    </location>
</feature>
<evidence type="ECO:0000313" key="2">
    <source>
        <dbReference type="EMBL" id="PIC20101.1"/>
    </source>
</evidence>
<sequence>MSEKQPEGNQPGEEKHWMELIPGPNLDGTWPCIAEQVRPENPNDIGVYHEFLQPGPDEFHFRSPEAFLKACKEGKVKGYGPGGKKIPNSERHSKQQACRVGKVKDHGPDGKPIPNYERHSKQLEGTQAKEEKHWMEVIPGPNLDGTWPCIAEQLRPENPNDIGQYHEFLQPGPDEFHFRSPKAFLKACREGKVKGYGPGGKTLTPEEERLRAHRLQKIRMKKRRNDGECGPKRNYHRKDHDDKDRDENRQNYQHPYCNGSAVRRIMYVYFCF</sequence>
<evidence type="ECO:0000256" key="1">
    <source>
        <dbReference type="SAM" id="MobiDB-lite"/>
    </source>
</evidence>
<protein>
    <submittedName>
        <fullName evidence="2">Uncharacterized protein</fullName>
    </submittedName>
</protein>
<evidence type="ECO:0000313" key="3">
    <source>
        <dbReference type="Proteomes" id="UP000230233"/>
    </source>
</evidence>
<organism evidence="2 3">
    <name type="scientific">Caenorhabditis nigoni</name>
    <dbReference type="NCBI Taxonomy" id="1611254"/>
    <lineage>
        <taxon>Eukaryota</taxon>
        <taxon>Metazoa</taxon>
        <taxon>Ecdysozoa</taxon>
        <taxon>Nematoda</taxon>
        <taxon>Chromadorea</taxon>
        <taxon>Rhabditida</taxon>
        <taxon>Rhabditina</taxon>
        <taxon>Rhabditomorpha</taxon>
        <taxon>Rhabditoidea</taxon>
        <taxon>Rhabditidae</taxon>
        <taxon>Peloderinae</taxon>
        <taxon>Caenorhabditis</taxon>
    </lineage>
</organism>
<keyword evidence="3" id="KW-1185">Reference proteome</keyword>
<comment type="caution">
    <text evidence="2">The sequence shown here is derived from an EMBL/GenBank/DDBJ whole genome shotgun (WGS) entry which is preliminary data.</text>
</comment>
<feature type="compositionally biased region" description="Basic and acidic residues" evidence="1">
    <location>
        <begin position="1"/>
        <end position="18"/>
    </location>
</feature>
<dbReference type="OrthoDB" id="10325396at2759"/>
<accession>A0A2G5SZ26</accession>
<dbReference type="AlphaFoldDB" id="A0A2G5SZ26"/>
<dbReference type="Proteomes" id="UP000230233">
    <property type="component" value="Chromosome X"/>
</dbReference>
<proteinExistence type="predicted"/>
<name>A0A2G5SZ26_9PELO</name>